<dbReference type="InterPro" id="IPR001480">
    <property type="entry name" value="Bulb-type_lectin_dom"/>
</dbReference>
<comment type="caution">
    <text evidence="3">The sequence shown here is derived from an EMBL/GenBank/DDBJ whole genome shotgun (WGS) entry which is preliminary data.</text>
</comment>
<feature type="compositionally biased region" description="Polar residues" evidence="1">
    <location>
        <begin position="134"/>
        <end position="144"/>
    </location>
</feature>
<feature type="compositionally biased region" description="Basic residues" evidence="1">
    <location>
        <begin position="1"/>
        <end position="12"/>
    </location>
</feature>
<sequence length="297" mass="33157">MATQRKLTRRPGQRTGLRSQGQENYEGGGATAKPDVEWETAASSSEESEKGARGWMHPAAPTAARSTGGPDGELLALMRDFMAGQQRREENLLAEIRGLRVAKPRTDQLPRPATQPHRDGDQVQPAPNLHIAATPSTLTASSPRLNLPTPAPQRGCQETPAEASDHHFPDLDNSPDQPRTMSQNYLSKNDELRRGDYIISNNREFKAVFQDDGNFVIYGWKPIWSSDTASSEPHRLCMQADCNFVMYKKNGHPIWNTKTSKCRSNMCRAHLKDNGFLVLERESEEIWTSESSNGMKN</sequence>
<dbReference type="InterPro" id="IPR036426">
    <property type="entry name" value="Bulb-type_lectin_dom_sf"/>
</dbReference>
<name>A0A9Q1I364_CONCO</name>
<dbReference type="SUPFAM" id="SSF51110">
    <property type="entry name" value="alpha-D-mannose-specific plant lectins"/>
    <property type="match status" value="1"/>
</dbReference>
<dbReference type="AlphaFoldDB" id="A0A9Q1I364"/>
<dbReference type="PROSITE" id="PS50927">
    <property type="entry name" value="BULB_LECTIN"/>
    <property type="match status" value="1"/>
</dbReference>
<feature type="region of interest" description="Disordered" evidence="1">
    <location>
        <begin position="1"/>
        <end position="71"/>
    </location>
</feature>
<evidence type="ECO:0000256" key="1">
    <source>
        <dbReference type="SAM" id="MobiDB-lite"/>
    </source>
</evidence>
<organism evidence="3 4">
    <name type="scientific">Conger conger</name>
    <name type="common">Conger eel</name>
    <name type="synonym">Muraena conger</name>
    <dbReference type="NCBI Taxonomy" id="82655"/>
    <lineage>
        <taxon>Eukaryota</taxon>
        <taxon>Metazoa</taxon>
        <taxon>Chordata</taxon>
        <taxon>Craniata</taxon>
        <taxon>Vertebrata</taxon>
        <taxon>Euteleostomi</taxon>
        <taxon>Actinopterygii</taxon>
        <taxon>Neopterygii</taxon>
        <taxon>Teleostei</taxon>
        <taxon>Anguilliformes</taxon>
        <taxon>Congridae</taxon>
        <taxon>Conger</taxon>
    </lineage>
</organism>
<feature type="domain" description="Bulb-type lectin" evidence="2">
    <location>
        <begin position="183"/>
        <end position="292"/>
    </location>
</feature>
<accession>A0A9Q1I364</accession>
<keyword evidence="4" id="KW-1185">Reference proteome</keyword>
<evidence type="ECO:0000259" key="2">
    <source>
        <dbReference type="PROSITE" id="PS50927"/>
    </source>
</evidence>
<proteinExistence type="predicted"/>
<dbReference type="EMBL" id="JAFJMO010000004">
    <property type="protein sequence ID" value="KAJ8279484.1"/>
    <property type="molecule type" value="Genomic_DNA"/>
</dbReference>
<dbReference type="Proteomes" id="UP001152803">
    <property type="component" value="Unassembled WGS sequence"/>
</dbReference>
<feature type="region of interest" description="Disordered" evidence="1">
    <location>
        <begin position="103"/>
        <end position="180"/>
    </location>
</feature>
<evidence type="ECO:0000313" key="3">
    <source>
        <dbReference type="EMBL" id="KAJ8279484.1"/>
    </source>
</evidence>
<dbReference type="OrthoDB" id="1884773at2759"/>
<dbReference type="SMART" id="SM00108">
    <property type="entry name" value="B_lectin"/>
    <property type="match status" value="1"/>
</dbReference>
<evidence type="ECO:0000313" key="4">
    <source>
        <dbReference type="Proteomes" id="UP001152803"/>
    </source>
</evidence>
<gene>
    <name evidence="3" type="ORF">COCON_G00065500</name>
</gene>
<reference evidence="3" key="1">
    <citation type="journal article" date="2023" name="Science">
        <title>Genome structures resolve the early diversification of teleost fishes.</title>
        <authorList>
            <person name="Parey E."/>
            <person name="Louis A."/>
            <person name="Montfort J."/>
            <person name="Bouchez O."/>
            <person name="Roques C."/>
            <person name="Iampietro C."/>
            <person name="Lluch J."/>
            <person name="Castinel A."/>
            <person name="Donnadieu C."/>
            <person name="Desvignes T."/>
            <person name="Floi Bucao C."/>
            <person name="Jouanno E."/>
            <person name="Wen M."/>
            <person name="Mejri S."/>
            <person name="Dirks R."/>
            <person name="Jansen H."/>
            <person name="Henkel C."/>
            <person name="Chen W.J."/>
            <person name="Zahm M."/>
            <person name="Cabau C."/>
            <person name="Klopp C."/>
            <person name="Thompson A.W."/>
            <person name="Robinson-Rechavi M."/>
            <person name="Braasch I."/>
            <person name="Lecointre G."/>
            <person name="Bobe J."/>
            <person name="Postlethwait J.H."/>
            <person name="Berthelot C."/>
            <person name="Roest Crollius H."/>
            <person name="Guiguen Y."/>
        </authorList>
    </citation>
    <scope>NUCLEOTIDE SEQUENCE</scope>
    <source>
        <strain evidence="3">Concon-B</strain>
    </source>
</reference>
<protein>
    <recommendedName>
        <fullName evidence="2">Bulb-type lectin domain-containing protein</fullName>
    </recommendedName>
</protein>
<dbReference type="Gene3D" id="2.90.10.10">
    <property type="entry name" value="Bulb-type lectin domain"/>
    <property type="match status" value="2"/>
</dbReference>